<sequence length="718" mass="73539">MSTPILIATKTGGAAALKSAQTARSEAQSARDEALIAAATSTTAYAATLADAQASSFTANLSVNAVVVIRADEGAGGGMTSRIWNGTQYTPGLSLVDGAVAKTANLAGLRNLTGSGADTRSIGGVQWTTDGTTGHAPGEDNGTVVVVDASGRLWLRAIDGAPTVEMFGASMDLADNRAALQAALDWSALTGREVNFLGKPYPITTAYGELPSFQGTGRSGSFLFGLNLPAGAKARDLHLDISGLGNTTDKVGATGIRAHAARPITQHTVQASFSGPAATGFTLLPAVAALFSPGQRGVVRGSGPANLKDANNTVQAEQVIIEAVNADTGLITVRGFIRGKYTVDGVSNFVVFESMGDDEAYQLLGTTRVIGAGEGYAQIGMESGGHFRPYIERAESVGCEYTGLWSIHEYEPELGSGHFVDSDMEGLGYGLVHSGCHSPRAGDVTGDNCRHPYSAGRSSAGWETFNYSLGNVTGNSCRDSVKDTHAGASGTHGNVTGSMKLGNGGDVGVTYEAANVNGGDIRVTGCPGSVLFVDHKGGADPGRKTVLSLGTVEGSQSNFGQPQWVITNTDTNANSALYVNIDALIGAGGRGLSILAINGDIHAQIGQLAFDQIDSTGIHGVFCQGSNGYRVYLSILDTDIEMASVSSSVSAIYAINSTVRLDGTGRVVTAGSAAGQAFRADNSKIIIGEGVTVSGDATFKIEETGGTVLRESTAAATS</sequence>
<protein>
    <submittedName>
        <fullName evidence="1">Uncharacterized protein</fullName>
    </submittedName>
</protein>
<reference evidence="1" key="1">
    <citation type="journal article" date="2014" name="Int. J. Syst. Evol. Microbiol.">
        <title>Complete genome of a new Firmicutes species belonging to the dominant human colonic microbiota ('Ruminococcus bicirculans') reveals two chromosomes and a selective capacity to utilize plant glucans.</title>
        <authorList>
            <consortium name="NISC Comparative Sequencing Program"/>
            <person name="Wegmann U."/>
            <person name="Louis P."/>
            <person name="Goesmann A."/>
            <person name="Henrissat B."/>
            <person name="Duncan S.H."/>
            <person name="Flint H.J."/>
        </authorList>
    </citation>
    <scope>NUCLEOTIDE SEQUENCE</scope>
    <source>
        <strain evidence="1">NBRC 108216</strain>
    </source>
</reference>
<organism evidence="1 2">
    <name type="scientific">Algimonas porphyrae</name>
    <dbReference type="NCBI Taxonomy" id="1128113"/>
    <lineage>
        <taxon>Bacteria</taxon>
        <taxon>Pseudomonadati</taxon>
        <taxon>Pseudomonadota</taxon>
        <taxon>Alphaproteobacteria</taxon>
        <taxon>Maricaulales</taxon>
        <taxon>Robiginitomaculaceae</taxon>
        <taxon>Algimonas</taxon>
    </lineage>
</organism>
<proteinExistence type="predicted"/>
<evidence type="ECO:0000313" key="2">
    <source>
        <dbReference type="Proteomes" id="UP001161390"/>
    </source>
</evidence>
<gene>
    <name evidence="1" type="ORF">GCM10007854_13570</name>
</gene>
<name>A0ABQ5V0B3_9PROT</name>
<dbReference type="EMBL" id="BSNJ01000002">
    <property type="protein sequence ID" value="GLQ20402.1"/>
    <property type="molecule type" value="Genomic_DNA"/>
</dbReference>
<keyword evidence="2" id="KW-1185">Reference proteome</keyword>
<accession>A0ABQ5V0B3</accession>
<dbReference type="Proteomes" id="UP001161390">
    <property type="component" value="Unassembled WGS sequence"/>
</dbReference>
<dbReference type="RefSeq" id="WP_284370940.1">
    <property type="nucleotide sequence ID" value="NZ_BSNJ01000002.1"/>
</dbReference>
<comment type="caution">
    <text evidence="1">The sequence shown here is derived from an EMBL/GenBank/DDBJ whole genome shotgun (WGS) entry which is preliminary data.</text>
</comment>
<reference evidence="1" key="2">
    <citation type="submission" date="2023-01" db="EMBL/GenBank/DDBJ databases">
        <title>Draft genome sequence of Algimonas porphyrae strain NBRC 108216.</title>
        <authorList>
            <person name="Sun Q."/>
            <person name="Mori K."/>
        </authorList>
    </citation>
    <scope>NUCLEOTIDE SEQUENCE</scope>
    <source>
        <strain evidence="1">NBRC 108216</strain>
    </source>
</reference>
<evidence type="ECO:0000313" key="1">
    <source>
        <dbReference type="EMBL" id="GLQ20402.1"/>
    </source>
</evidence>